<dbReference type="Gene3D" id="1.10.405.20">
    <property type="match status" value="1"/>
</dbReference>
<feature type="signal peptide" evidence="1">
    <location>
        <begin position="1"/>
        <end position="21"/>
    </location>
</feature>
<dbReference type="InterPro" id="IPR050464">
    <property type="entry name" value="Zeta_carotene_desat/Oxidored"/>
</dbReference>
<sequence length="489" mass="53570">MLSEAKNTVLIGLLYVDLAWAGCPDKLSSAANPKTIRRDVVVIGGGASGAYSAVRLREDYGLSVALVEKEAQLGGHVNTWVDLATGRGFDAGVQSYVDVANSSTAFFRRFGIEIGPNTRPAQQPPVYVDFATGKKLSNYILPATTDRNDALRRYLVVAESLLSVFEPGWWTFPKPDAIPQDLLLSFGDAMVKYNLTSALPQILGLTGGGIKDFMNSPLMWVMRPFGVDMARTILGLNAGFIPTSGKNQDLYDAILKLLGPDSLLSSTVVKAKRADEGVTVDVRNAETCQVTRIVAKKLLYAASPTRENLEPFSLDETERETLYKFQFTRPFVGVVSHPSLPLGTSLSNMPEEAQGGNWTAAANREFPYASGFNNFANSSFFRVIVGGDTTLTEKRAREVLLSTFDRLVAAGTINQTDPPQPLKILYFKNHYQMNAHVPTDVIRSGFFQILNSLQGRRSTWYTGSAWATPITTSLWVFTDTVLPKLVESL</sequence>
<keyword evidence="3" id="KW-1185">Reference proteome</keyword>
<evidence type="ECO:0000313" key="2">
    <source>
        <dbReference type="EMBL" id="KAK0625781.1"/>
    </source>
</evidence>
<dbReference type="Gene3D" id="3.50.50.60">
    <property type="entry name" value="FAD/NAD(P)-binding domain"/>
    <property type="match status" value="1"/>
</dbReference>
<dbReference type="EMBL" id="JAULSU010000002">
    <property type="protein sequence ID" value="KAK0625781.1"/>
    <property type="molecule type" value="Genomic_DNA"/>
</dbReference>
<gene>
    <name evidence="2" type="ORF">B0T14DRAFT_422877</name>
</gene>
<dbReference type="Gene3D" id="3.30.70.1990">
    <property type="match status" value="1"/>
</dbReference>
<comment type="caution">
    <text evidence="2">The sequence shown here is derived from an EMBL/GenBank/DDBJ whole genome shotgun (WGS) entry which is preliminary data.</text>
</comment>
<proteinExistence type="predicted"/>
<dbReference type="GO" id="GO:0016491">
    <property type="term" value="F:oxidoreductase activity"/>
    <property type="evidence" value="ECO:0007669"/>
    <property type="project" value="TreeGrafter"/>
</dbReference>
<evidence type="ECO:0000256" key="1">
    <source>
        <dbReference type="SAM" id="SignalP"/>
    </source>
</evidence>
<protein>
    <recommendedName>
        <fullName evidence="4">Amine oxidase</fullName>
    </recommendedName>
</protein>
<dbReference type="Proteomes" id="UP001175000">
    <property type="component" value="Unassembled WGS sequence"/>
</dbReference>
<evidence type="ECO:0008006" key="4">
    <source>
        <dbReference type="Google" id="ProtNLM"/>
    </source>
</evidence>
<dbReference type="PANTHER" id="PTHR42923">
    <property type="entry name" value="PROTOPORPHYRINOGEN OXIDASE"/>
    <property type="match status" value="1"/>
</dbReference>
<dbReference type="InterPro" id="IPR036188">
    <property type="entry name" value="FAD/NAD-bd_sf"/>
</dbReference>
<dbReference type="PANTHER" id="PTHR42923:SF26">
    <property type="entry name" value="FMN REDUCTASE LOT6, PUTATIVE (AFU_ORTHOLOGUE AFUA_7G06600)-RELATED"/>
    <property type="match status" value="1"/>
</dbReference>
<organism evidence="2 3">
    <name type="scientific">Immersiella caudata</name>
    <dbReference type="NCBI Taxonomy" id="314043"/>
    <lineage>
        <taxon>Eukaryota</taxon>
        <taxon>Fungi</taxon>
        <taxon>Dikarya</taxon>
        <taxon>Ascomycota</taxon>
        <taxon>Pezizomycotina</taxon>
        <taxon>Sordariomycetes</taxon>
        <taxon>Sordariomycetidae</taxon>
        <taxon>Sordariales</taxon>
        <taxon>Lasiosphaeriaceae</taxon>
        <taxon>Immersiella</taxon>
    </lineage>
</organism>
<dbReference type="SUPFAM" id="SSF51905">
    <property type="entry name" value="FAD/NAD(P)-binding domain"/>
    <property type="match status" value="1"/>
</dbReference>
<name>A0AA39X257_9PEZI</name>
<feature type="chain" id="PRO_5041246254" description="Amine oxidase" evidence="1">
    <location>
        <begin position="22"/>
        <end position="489"/>
    </location>
</feature>
<reference evidence="2" key="1">
    <citation type="submission" date="2023-06" db="EMBL/GenBank/DDBJ databases">
        <title>Genome-scale phylogeny and comparative genomics of the fungal order Sordariales.</title>
        <authorList>
            <consortium name="Lawrence Berkeley National Laboratory"/>
            <person name="Hensen N."/>
            <person name="Bonometti L."/>
            <person name="Westerberg I."/>
            <person name="Brannstrom I.O."/>
            <person name="Guillou S."/>
            <person name="Cros-Aarteil S."/>
            <person name="Calhoun S."/>
            <person name="Haridas S."/>
            <person name="Kuo A."/>
            <person name="Mondo S."/>
            <person name="Pangilinan J."/>
            <person name="Riley R."/>
            <person name="Labutti K."/>
            <person name="Andreopoulos B."/>
            <person name="Lipzen A."/>
            <person name="Chen C."/>
            <person name="Yanf M."/>
            <person name="Daum C."/>
            <person name="Ng V."/>
            <person name="Clum A."/>
            <person name="Steindorff A."/>
            <person name="Ohm R."/>
            <person name="Martin F."/>
            <person name="Silar P."/>
            <person name="Natvig D."/>
            <person name="Lalanne C."/>
            <person name="Gautier V."/>
            <person name="Ament-Velasquez S.L."/>
            <person name="Kruys A."/>
            <person name="Hutchinson M.I."/>
            <person name="Powell A.J."/>
            <person name="Barry K."/>
            <person name="Miller A.N."/>
            <person name="Grigoriev I.V."/>
            <person name="Debuchy R."/>
            <person name="Gladieux P."/>
            <person name="Thoren M.H."/>
            <person name="Johannesson H."/>
        </authorList>
    </citation>
    <scope>NUCLEOTIDE SEQUENCE</scope>
    <source>
        <strain evidence="2">CBS 606.72</strain>
    </source>
</reference>
<keyword evidence="1" id="KW-0732">Signal</keyword>
<dbReference type="AlphaFoldDB" id="A0AA39X257"/>
<accession>A0AA39X257</accession>
<evidence type="ECO:0000313" key="3">
    <source>
        <dbReference type="Proteomes" id="UP001175000"/>
    </source>
</evidence>
<dbReference type="Pfam" id="PF13450">
    <property type="entry name" value="NAD_binding_8"/>
    <property type="match status" value="1"/>
</dbReference>